<dbReference type="PANTHER" id="PTHR33238:SF7">
    <property type="entry name" value="IRON-DEPENDENT TRANSCRIPTIONAL REGULATOR"/>
    <property type="match status" value="1"/>
</dbReference>
<dbReference type="GO" id="GO:0046983">
    <property type="term" value="F:protein dimerization activity"/>
    <property type="evidence" value="ECO:0007669"/>
    <property type="project" value="InterPro"/>
</dbReference>
<evidence type="ECO:0000256" key="4">
    <source>
        <dbReference type="ARBA" id="ARBA00023163"/>
    </source>
</evidence>
<dbReference type="SUPFAM" id="SSF47979">
    <property type="entry name" value="Iron-dependent repressor protein, dimerization domain"/>
    <property type="match status" value="1"/>
</dbReference>
<dbReference type="Pfam" id="PF01325">
    <property type="entry name" value="Fe_dep_repress"/>
    <property type="match status" value="1"/>
</dbReference>
<dbReference type="InterPro" id="IPR022689">
    <property type="entry name" value="Iron_dep_repressor"/>
</dbReference>
<dbReference type="EMBL" id="BARV01026464">
    <property type="protein sequence ID" value="GAI41235.1"/>
    <property type="molecule type" value="Genomic_DNA"/>
</dbReference>
<dbReference type="SMART" id="SM00529">
    <property type="entry name" value="HTH_DTXR"/>
    <property type="match status" value="1"/>
</dbReference>
<keyword evidence="4" id="KW-0804">Transcription</keyword>
<dbReference type="PROSITE" id="PS50944">
    <property type="entry name" value="HTH_DTXR"/>
    <property type="match status" value="1"/>
</dbReference>
<evidence type="ECO:0000256" key="1">
    <source>
        <dbReference type="ARBA" id="ARBA00007871"/>
    </source>
</evidence>
<evidence type="ECO:0000313" key="6">
    <source>
        <dbReference type="EMBL" id="GAI41235.1"/>
    </source>
</evidence>
<dbReference type="GO" id="GO:0003677">
    <property type="term" value="F:DNA binding"/>
    <property type="evidence" value="ECO:0007669"/>
    <property type="project" value="UniProtKB-KW"/>
</dbReference>
<dbReference type="InterPro" id="IPR050536">
    <property type="entry name" value="DtxR_MntR_Metal-Reg"/>
</dbReference>
<reference evidence="6" key="1">
    <citation type="journal article" date="2014" name="Front. Microbiol.">
        <title>High frequency of phylogenetically diverse reductive dehalogenase-homologous genes in deep subseafloor sedimentary metagenomes.</title>
        <authorList>
            <person name="Kawai M."/>
            <person name="Futagami T."/>
            <person name="Toyoda A."/>
            <person name="Takaki Y."/>
            <person name="Nishi S."/>
            <person name="Hori S."/>
            <person name="Arai W."/>
            <person name="Tsubouchi T."/>
            <person name="Morono Y."/>
            <person name="Uchiyama I."/>
            <person name="Ito T."/>
            <person name="Fujiyama A."/>
            <person name="Inagaki F."/>
            <person name="Takami H."/>
        </authorList>
    </citation>
    <scope>NUCLEOTIDE SEQUENCE</scope>
    <source>
        <strain evidence="6">Expedition CK06-06</strain>
    </source>
</reference>
<keyword evidence="2" id="KW-0805">Transcription regulation</keyword>
<dbReference type="GO" id="GO:0046914">
    <property type="term" value="F:transition metal ion binding"/>
    <property type="evidence" value="ECO:0007669"/>
    <property type="project" value="InterPro"/>
</dbReference>
<dbReference type="Gene3D" id="1.10.10.10">
    <property type="entry name" value="Winged helix-like DNA-binding domain superfamily/Winged helix DNA-binding domain"/>
    <property type="match status" value="1"/>
</dbReference>
<comment type="caution">
    <text evidence="6">The sequence shown here is derived from an EMBL/GenBank/DDBJ whole genome shotgun (WGS) entry which is preliminary data.</text>
</comment>
<dbReference type="InterPro" id="IPR001367">
    <property type="entry name" value="Fe_dep_repressor"/>
</dbReference>
<evidence type="ECO:0000256" key="3">
    <source>
        <dbReference type="ARBA" id="ARBA00023125"/>
    </source>
</evidence>
<evidence type="ECO:0000256" key="2">
    <source>
        <dbReference type="ARBA" id="ARBA00023015"/>
    </source>
</evidence>
<organism evidence="6">
    <name type="scientific">marine sediment metagenome</name>
    <dbReference type="NCBI Taxonomy" id="412755"/>
    <lineage>
        <taxon>unclassified sequences</taxon>
        <taxon>metagenomes</taxon>
        <taxon>ecological metagenomes</taxon>
    </lineage>
</organism>
<gene>
    <name evidence="6" type="ORF">S06H3_42755</name>
</gene>
<dbReference type="GO" id="GO:0003700">
    <property type="term" value="F:DNA-binding transcription factor activity"/>
    <property type="evidence" value="ECO:0007669"/>
    <property type="project" value="InterPro"/>
</dbReference>
<name>X1PQ84_9ZZZZ</name>
<dbReference type="Pfam" id="PF02742">
    <property type="entry name" value="Fe_dep_repr_C"/>
    <property type="match status" value="1"/>
</dbReference>
<accession>X1PQ84</accession>
<evidence type="ECO:0000259" key="5">
    <source>
        <dbReference type="PROSITE" id="PS50944"/>
    </source>
</evidence>
<dbReference type="SUPFAM" id="SSF46785">
    <property type="entry name" value="Winged helix' DNA-binding domain"/>
    <property type="match status" value="1"/>
</dbReference>
<dbReference type="PANTHER" id="PTHR33238">
    <property type="entry name" value="IRON (METAL) DEPENDENT REPRESSOR, DTXR FAMILY"/>
    <property type="match status" value="1"/>
</dbReference>
<dbReference type="InterPro" id="IPR022687">
    <property type="entry name" value="HTH_DTXR"/>
</dbReference>
<protein>
    <recommendedName>
        <fullName evidence="5">HTH dtxR-type domain-containing protein</fullName>
    </recommendedName>
</protein>
<dbReference type="InterPro" id="IPR036388">
    <property type="entry name" value="WH-like_DNA-bd_sf"/>
</dbReference>
<feature type="domain" description="HTH dtxR-type" evidence="5">
    <location>
        <begin position="7"/>
        <end position="68"/>
    </location>
</feature>
<dbReference type="InterPro" id="IPR036390">
    <property type="entry name" value="WH_DNA-bd_sf"/>
</dbReference>
<proteinExistence type="inferred from homology"/>
<comment type="similarity">
    <text evidence="1">Belongs to the DtxR/MntR family.</text>
</comment>
<sequence length="154" mass="18064">MEEDNKLSATLEDYLEAIKMLCDKKGFARVKEISKMLNVEMPSVNSAIKRLKKKGLILYEKYGYVELTSNGNIIARKIYNRHENIKVFFEKLLNIDSEIAEEDACKIEHSISEYTFNRVLSFLNFLNEYPEINKSIFDSFKLFLEIESKTENKE</sequence>
<keyword evidence="3" id="KW-0238">DNA-binding</keyword>
<dbReference type="Gene3D" id="1.10.60.10">
    <property type="entry name" value="Iron dependent repressor, metal binding and dimerisation domain"/>
    <property type="match status" value="1"/>
</dbReference>
<dbReference type="AlphaFoldDB" id="X1PQ84"/>
<dbReference type="InterPro" id="IPR036421">
    <property type="entry name" value="Fe_dep_repressor_sf"/>
</dbReference>